<evidence type="ECO:0000256" key="12">
    <source>
        <dbReference type="ARBA" id="ARBA00048366"/>
    </source>
</evidence>
<protein>
    <recommendedName>
        <fullName evidence="4 13">Threonylcarbamoyl-AMP synthase</fullName>
        <shortName evidence="13">TC-AMP synthase</shortName>
        <ecNumber evidence="3 13">2.7.7.87</ecNumber>
    </recommendedName>
    <alternativeName>
        <fullName evidence="11 13">L-threonylcarbamoyladenylate synthase</fullName>
    </alternativeName>
</protein>
<dbReference type="STRING" id="408657.SAMN04487995_2877"/>
<dbReference type="Pfam" id="PF03481">
    <property type="entry name" value="Sua5_C"/>
    <property type="match status" value="1"/>
</dbReference>
<dbReference type="AlphaFoldDB" id="A0A1H6V9H2"/>
<keyword evidence="7 13" id="KW-0819">tRNA processing</keyword>
<evidence type="ECO:0000259" key="15">
    <source>
        <dbReference type="PROSITE" id="PS51163"/>
    </source>
</evidence>
<comment type="subcellular location">
    <subcellularLocation>
        <location evidence="1 13">Cytoplasm</location>
    </subcellularLocation>
</comment>
<comment type="catalytic activity">
    <reaction evidence="12 13">
        <text>L-threonine + hydrogencarbonate + ATP = L-threonylcarbamoyladenylate + diphosphate + H2O</text>
        <dbReference type="Rhea" id="RHEA:36407"/>
        <dbReference type="ChEBI" id="CHEBI:15377"/>
        <dbReference type="ChEBI" id="CHEBI:17544"/>
        <dbReference type="ChEBI" id="CHEBI:30616"/>
        <dbReference type="ChEBI" id="CHEBI:33019"/>
        <dbReference type="ChEBI" id="CHEBI:57926"/>
        <dbReference type="ChEBI" id="CHEBI:73682"/>
        <dbReference type="EC" id="2.7.7.87"/>
    </reaction>
</comment>
<dbReference type="OrthoDB" id="9814580at2"/>
<evidence type="ECO:0000256" key="11">
    <source>
        <dbReference type="ARBA" id="ARBA00029774"/>
    </source>
</evidence>
<dbReference type="InterPro" id="IPR050156">
    <property type="entry name" value="TC-AMP_synthase_SUA5"/>
</dbReference>
<feature type="binding site" evidence="14">
    <location>
        <position position="173"/>
    </location>
    <ligand>
        <name>L-threonine</name>
        <dbReference type="ChEBI" id="CHEBI:57926"/>
    </ligand>
</feature>
<feature type="binding site" evidence="14">
    <location>
        <position position="133"/>
    </location>
    <ligand>
        <name>L-threonine</name>
        <dbReference type="ChEBI" id="CHEBI:57926"/>
    </ligand>
</feature>
<feature type="binding site" evidence="14">
    <location>
        <position position="27"/>
    </location>
    <ligand>
        <name>L-threonine</name>
        <dbReference type="ChEBI" id="CHEBI:57926"/>
    </ligand>
</feature>
<dbReference type="InterPro" id="IPR006070">
    <property type="entry name" value="Sua5-like_dom"/>
</dbReference>
<feature type="binding site" evidence="14">
    <location>
        <position position="113"/>
    </location>
    <ligand>
        <name>L-threonine</name>
        <dbReference type="ChEBI" id="CHEBI:57926"/>
    </ligand>
</feature>
<sequence length="318" mass="35140">MAIIGKDINQAKEFLRKKQLVAIPTETVYGLAGNALDEKAVLSIFETKNRPSFDPLIVHTDSLQKLEKYVSEIQQQAYLLAENFWPGPLTLLLPKKEIIPDLVTSGLDTVAVRIPNHPLTLELLAALDFPLAAPSANPFGYISPTSAQHVNQQLGDQIPYILDGGECGIGIESTIIGFVDQIPTVYRLGGLAIEDIENVIGEVAIMSHSSSNPKAPGMLKSHYAPRKPFFLSERNNMPQPENGLSAYLLFDHFIESIDKKYQRLLSPSGNLKEAAHNLFAYLRELDSQPIDRIFAEFVPDKDLGKAINDRLKRAAAID</sequence>
<dbReference type="PROSITE" id="PS51163">
    <property type="entry name" value="YRDC"/>
    <property type="match status" value="1"/>
</dbReference>
<feature type="binding site" evidence="14">
    <location>
        <position position="143"/>
    </location>
    <ligand>
        <name>ATP</name>
        <dbReference type="ChEBI" id="CHEBI:30616"/>
    </ligand>
</feature>
<evidence type="ECO:0000313" key="17">
    <source>
        <dbReference type="Proteomes" id="UP000199532"/>
    </source>
</evidence>
<evidence type="ECO:0000256" key="6">
    <source>
        <dbReference type="ARBA" id="ARBA00022679"/>
    </source>
</evidence>
<dbReference type="GO" id="GO:0005524">
    <property type="term" value="F:ATP binding"/>
    <property type="evidence" value="ECO:0007669"/>
    <property type="project" value="UniProtKB-UniRule"/>
</dbReference>
<dbReference type="PANTHER" id="PTHR17490">
    <property type="entry name" value="SUA5"/>
    <property type="match status" value="1"/>
</dbReference>
<dbReference type="InterPro" id="IPR038385">
    <property type="entry name" value="Sua5/YwlC_C"/>
</dbReference>
<dbReference type="Gene3D" id="3.90.870.10">
    <property type="entry name" value="DHBP synthase"/>
    <property type="match status" value="1"/>
</dbReference>
<evidence type="ECO:0000256" key="8">
    <source>
        <dbReference type="ARBA" id="ARBA00022695"/>
    </source>
</evidence>
<dbReference type="Proteomes" id="UP000199532">
    <property type="component" value="Unassembled WGS sequence"/>
</dbReference>
<evidence type="ECO:0000256" key="9">
    <source>
        <dbReference type="ARBA" id="ARBA00022741"/>
    </source>
</evidence>
<evidence type="ECO:0000256" key="10">
    <source>
        <dbReference type="ARBA" id="ARBA00022840"/>
    </source>
</evidence>
<dbReference type="GO" id="GO:0061710">
    <property type="term" value="F:L-threonylcarbamoyladenylate synthase"/>
    <property type="evidence" value="ECO:0007669"/>
    <property type="project" value="UniProtKB-EC"/>
</dbReference>
<dbReference type="Gene3D" id="3.40.50.11030">
    <property type="entry name" value="Threonylcarbamoyl-AMP synthase, C-terminal domain"/>
    <property type="match status" value="1"/>
</dbReference>
<dbReference type="EMBL" id="FNXY01000004">
    <property type="protein sequence ID" value="SEI98407.1"/>
    <property type="molecule type" value="Genomic_DNA"/>
</dbReference>
<name>A0A1H6V9H2_9BACT</name>
<dbReference type="GO" id="GO:0005737">
    <property type="term" value="C:cytoplasm"/>
    <property type="evidence" value="ECO:0007669"/>
    <property type="project" value="UniProtKB-SubCell"/>
</dbReference>
<feature type="binding site" evidence="14">
    <location>
        <position position="109"/>
    </location>
    <ligand>
        <name>ATP</name>
        <dbReference type="ChEBI" id="CHEBI:30616"/>
    </ligand>
</feature>
<organism evidence="16 17">
    <name type="scientific">Dyadobacter koreensis</name>
    <dbReference type="NCBI Taxonomy" id="408657"/>
    <lineage>
        <taxon>Bacteria</taxon>
        <taxon>Pseudomonadati</taxon>
        <taxon>Bacteroidota</taxon>
        <taxon>Cytophagia</taxon>
        <taxon>Cytophagales</taxon>
        <taxon>Spirosomataceae</taxon>
        <taxon>Dyadobacter</taxon>
    </lineage>
</organism>
<keyword evidence="9 13" id="KW-0547">Nucleotide-binding</keyword>
<feature type="binding site" evidence="14">
    <location>
        <position position="50"/>
    </location>
    <ligand>
        <name>ATP</name>
        <dbReference type="ChEBI" id="CHEBI:30616"/>
    </ligand>
</feature>
<dbReference type="EC" id="2.7.7.87" evidence="3 13"/>
<evidence type="ECO:0000256" key="7">
    <source>
        <dbReference type="ARBA" id="ARBA00022694"/>
    </source>
</evidence>
<dbReference type="PANTHER" id="PTHR17490:SF16">
    <property type="entry name" value="THREONYLCARBAMOYL-AMP SYNTHASE"/>
    <property type="match status" value="1"/>
</dbReference>
<reference evidence="16 17" key="1">
    <citation type="submission" date="2016-10" db="EMBL/GenBank/DDBJ databases">
        <authorList>
            <person name="de Groot N.N."/>
        </authorList>
    </citation>
    <scope>NUCLEOTIDE SEQUENCE [LARGE SCALE GENOMIC DNA]</scope>
    <source>
        <strain evidence="16 17">DSM 19938</strain>
    </source>
</reference>
<dbReference type="RefSeq" id="WP_090335867.1">
    <property type="nucleotide sequence ID" value="NZ_FNXY01000004.1"/>
</dbReference>
<feature type="binding site" evidence="14">
    <location>
        <position position="59"/>
    </location>
    <ligand>
        <name>ATP</name>
        <dbReference type="ChEBI" id="CHEBI:30616"/>
    </ligand>
</feature>
<dbReference type="GO" id="GO:0008033">
    <property type="term" value="P:tRNA processing"/>
    <property type="evidence" value="ECO:0007669"/>
    <property type="project" value="UniProtKB-KW"/>
</dbReference>
<evidence type="ECO:0000256" key="3">
    <source>
        <dbReference type="ARBA" id="ARBA00012584"/>
    </source>
</evidence>
<gene>
    <name evidence="16" type="ORF">SAMN04487995_2877</name>
</gene>
<evidence type="ECO:0000256" key="4">
    <source>
        <dbReference type="ARBA" id="ARBA00015492"/>
    </source>
</evidence>
<evidence type="ECO:0000256" key="5">
    <source>
        <dbReference type="ARBA" id="ARBA00022490"/>
    </source>
</evidence>
<comment type="function">
    <text evidence="13">Required for the formation of a threonylcarbamoyl group on adenosine at position 37 (t(6)A37) in tRNAs that read codons beginning with adenine.</text>
</comment>
<dbReference type="SUPFAM" id="SSF55821">
    <property type="entry name" value="YrdC/RibB"/>
    <property type="match status" value="1"/>
</dbReference>
<evidence type="ECO:0000256" key="1">
    <source>
        <dbReference type="ARBA" id="ARBA00004496"/>
    </source>
</evidence>
<dbReference type="GO" id="GO:0003725">
    <property type="term" value="F:double-stranded RNA binding"/>
    <property type="evidence" value="ECO:0007669"/>
    <property type="project" value="UniProtKB-UniRule"/>
</dbReference>
<keyword evidence="8 13" id="KW-0548">Nucleotidyltransferase</keyword>
<dbReference type="Pfam" id="PF01300">
    <property type="entry name" value="Sua5_yciO_yrdC"/>
    <property type="match status" value="1"/>
</dbReference>
<feature type="domain" description="YrdC-like" evidence="15">
    <location>
        <begin position="5"/>
        <end position="191"/>
    </location>
</feature>
<dbReference type="PIRSF" id="PIRSF004930">
    <property type="entry name" value="Tln_factor_SUA5"/>
    <property type="match status" value="1"/>
</dbReference>
<comment type="similarity">
    <text evidence="2 13">Belongs to the SUA5 family.</text>
</comment>
<feature type="binding site" evidence="14">
    <location>
        <position position="187"/>
    </location>
    <ligand>
        <name>ATP</name>
        <dbReference type="ChEBI" id="CHEBI:30616"/>
    </ligand>
</feature>
<dbReference type="FunFam" id="3.90.870.10:FF:000009">
    <property type="entry name" value="Threonylcarbamoyl-AMP synthase, putative"/>
    <property type="match status" value="1"/>
</dbReference>
<dbReference type="InterPro" id="IPR005145">
    <property type="entry name" value="Sua5_C"/>
</dbReference>
<dbReference type="GO" id="GO:0000049">
    <property type="term" value="F:tRNA binding"/>
    <property type="evidence" value="ECO:0007669"/>
    <property type="project" value="TreeGrafter"/>
</dbReference>
<accession>A0A1H6V9H2</accession>
<evidence type="ECO:0000256" key="2">
    <source>
        <dbReference type="ARBA" id="ARBA00007663"/>
    </source>
</evidence>
<evidence type="ECO:0000313" key="16">
    <source>
        <dbReference type="EMBL" id="SEI98407.1"/>
    </source>
</evidence>
<dbReference type="NCBIfam" id="TIGR00057">
    <property type="entry name" value="L-threonylcarbamoyladenylate synthase"/>
    <property type="match status" value="1"/>
</dbReference>
<dbReference type="GO" id="GO:0006450">
    <property type="term" value="P:regulation of translational fidelity"/>
    <property type="evidence" value="ECO:0007669"/>
    <property type="project" value="TreeGrafter"/>
</dbReference>
<keyword evidence="5 13" id="KW-0963">Cytoplasm</keyword>
<evidence type="ECO:0000256" key="13">
    <source>
        <dbReference type="PIRNR" id="PIRNR004930"/>
    </source>
</evidence>
<keyword evidence="6 13" id="KW-0808">Transferase</keyword>
<feature type="binding site" evidence="14">
    <location>
        <position position="135"/>
    </location>
    <ligand>
        <name>ATP</name>
        <dbReference type="ChEBI" id="CHEBI:30616"/>
    </ligand>
</feature>
<feature type="binding site" evidence="14">
    <location>
        <position position="223"/>
    </location>
    <ligand>
        <name>ATP</name>
        <dbReference type="ChEBI" id="CHEBI:30616"/>
    </ligand>
</feature>
<proteinExistence type="inferred from homology"/>
<keyword evidence="10 13" id="KW-0067">ATP-binding</keyword>
<dbReference type="InterPro" id="IPR010923">
    <property type="entry name" value="T(6)A37_SUA5"/>
</dbReference>
<evidence type="ECO:0000256" key="14">
    <source>
        <dbReference type="PIRSR" id="PIRSR004930-1"/>
    </source>
</evidence>
<dbReference type="InterPro" id="IPR017945">
    <property type="entry name" value="DHBP_synth_RibB-like_a/b_dom"/>
</dbReference>
<keyword evidence="17" id="KW-1185">Reference proteome</keyword>